<proteinExistence type="predicted"/>
<keyword evidence="3" id="KW-1185">Reference proteome</keyword>
<evidence type="ECO:0000313" key="3">
    <source>
        <dbReference type="Proteomes" id="UP000321638"/>
    </source>
</evidence>
<dbReference type="Pfam" id="PF01425">
    <property type="entry name" value="Amidase"/>
    <property type="match status" value="1"/>
</dbReference>
<name>A0A5C8PUR0_9HYPH</name>
<feature type="domain" description="Amidase" evidence="1">
    <location>
        <begin position="25"/>
        <end position="449"/>
    </location>
</feature>
<sequence>MSELWALDAAAVADLTRSRKVSCREVIVSALARLDAVNPAINAVVRPLHEEALAAADAADRAAADGKALGPLHGVPVTTKVNLDQAGCATDNGVTAFKDLIAAQDNPTIANLRRAGAIVIGRTNTPAFSMRWFTDNALHGLTLNPWDRTRTAGGSSGGAAAATAAGIGAIGQGNDIAGSVRYPAYCCGLVGLRPTYGRIPAHNFTATGKRPISSQLMAVQGPLTRRVRDARLAFAAMAAGDGNDPRWVDVPLEGPRPAAPIRIAMVVDPDGRGDIAPEVEAAIRQAGRWLQDAGYRVEEAEPPAFGEVIDLWARLAMDDVIAALEPAVAQYGDDGIKTALGYWRDVFPAAEPRGILEALADRDRLLRLWQLFLDERPLVLTHTSAALPFEVGQDVIDAATTARLMKAQSTQLAVPALGLPAVSVPTGATGRVPVGVQLIAGRYREDLCLDAAEAIERRAGVLTPVDPTA</sequence>
<evidence type="ECO:0000259" key="1">
    <source>
        <dbReference type="Pfam" id="PF01425"/>
    </source>
</evidence>
<accession>A0A5C8PUR0</accession>
<protein>
    <submittedName>
        <fullName evidence="2">Amidase</fullName>
    </submittedName>
</protein>
<dbReference type="PROSITE" id="PS00571">
    <property type="entry name" value="AMIDASES"/>
    <property type="match status" value="1"/>
</dbReference>
<dbReference type="InterPro" id="IPR052739">
    <property type="entry name" value="FAAH2"/>
</dbReference>
<organism evidence="2 3">
    <name type="scientific">Vineibacter terrae</name>
    <dbReference type="NCBI Taxonomy" id="2586908"/>
    <lineage>
        <taxon>Bacteria</taxon>
        <taxon>Pseudomonadati</taxon>
        <taxon>Pseudomonadota</taxon>
        <taxon>Alphaproteobacteria</taxon>
        <taxon>Hyphomicrobiales</taxon>
        <taxon>Vineibacter</taxon>
    </lineage>
</organism>
<dbReference type="GO" id="GO:0012505">
    <property type="term" value="C:endomembrane system"/>
    <property type="evidence" value="ECO:0007669"/>
    <property type="project" value="TreeGrafter"/>
</dbReference>
<dbReference type="EMBL" id="VDUZ01000003">
    <property type="protein sequence ID" value="TXL81580.1"/>
    <property type="molecule type" value="Genomic_DNA"/>
</dbReference>
<comment type="caution">
    <text evidence="2">The sequence shown here is derived from an EMBL/GenBank/DDBJ whole genome shotgun (WGS) entry which is preliminary data.</text>
</comment>
<dbReference type="AlphaFoldDB" id="A0A5C8PUR0"/>
<dbReference type="InterPro" id="IPR036928">
    <property type="entry name" value="AS_sf"/>
</dbReference>
<dbReference type="InterPro" id="IPR023631">
    <property type="entry name" value="Amidase_dom"/>
</dbReference>
<reference evidence="2 3" key="1">
    <citation type="submission" date="2019-06" db="EMBL/GenBank/DDBJ databases">
        <title>New taxonomy in bacterial strain CC-CFT640, isolated from vineyard.</title>
        <authorList>
            <person name="Lin S.-Y."/>
            <person name="Tsai C.-F."/>
            <person name="Young C.-C."/>
        </authorList>
    </citation>
    <scope>NUCLEOTIDE SEQUENCE [LARGE SCALE GENOMIC DNA]</scope>
    <source>
        <strain evidence="2 3">CC-CFT640</strain>
    </source>
</reference>
<dbReference type="NCBIfam" id="NF005687">
    <property type="entry name" value="PRK07487.1"/>
    <property type="match status" value="1"/>
</dbReference>
<dbReference type="PANTHER" id="PTHR43372">
    <property type="entry name" value="FATTY-ACID AMIDE HYDROLASE"/>
    <property type="match status" value="1"/>
</dbReference>
<dbReference type="RefSeq" id="WP_147845489.1">
    <property type="nucleotide sequence ID" value="NZ_VDUZ01000003.1"/>
</dbReference>
<dbReference type="PANTHER" id="PTHR43372:SF4">
    <property type="entry name" value="FATTY-ACID AMIDE HYDROLASE 2"/>
    <property type="match status" value="1"/>
</dbReference>
<dbReference type="Proteomes" id="UP000321638">
    <property type="component" value="Unassembled WGS sequence"/>
</dbReference>
<evidence type="ECO:0000313" key="2">
    <source>
        <dbReference type="EMBL" id="TXL81580.1"/>
    </source>
</evidence>
<dbReference type="OrthoDB" id="9811471at2"/>
<dbReference type="SUPFAM" id="SSF75304">
    <property type="entry name" value="Amidase signature (AS) enzymes"/>
    <property type="match status" value="1"/>
</dbReference>
<dbReference type="Gene3D" id="3.90.1300.10">
    <property type="entry name" value="Amidase signature (AS) domain"/>
    <property type="match status" value="1"/>
</dbReference>
<dbReference type="InterPro" id="IPR020556">
    <property type="entry name" value="Amidase_CS"/>
</dbReference>
<gene>
    <name evidence="2" type="ORF">FHP25_03370</name>
</gene>